<sequence length="116" mass="12870">MTVKYRLACFECDILVREHNDAHQLSIQSRKNPLGNGNRLADYDSEEKAVHAADQLCQSYTIAREYGYHLSGGEFVKADMPSIPVVQLLDMGLTPSGLRNLLDQEAIVYGAQETVG</sequence>
<dbReference type="RefSeq" id="WP_185144032.1">
    <property type="nucleotide sequence ID" value="NZ_JACJVP010000029.1"/>
</dbReference>
<name>A0A7X0VG69_9BACL</name>
<evidence type="ECO:0000313" key="2">
    <source>
        <dbReference type="Proteomes" id="UP000547209"/>
    </source>
</evidence>
<organism evidence="1 2">
    <name type="scientific">Cohnella nanjingensis</name>
    <dbReference type="NCBI Taxonomy" id="1387779"/>
    <lineage>
        <taxon>Bacteria</taxon>
        <taxon>Bacillati</taxon>
        <taxon>Bacillota</taxon>
        <taxon>Bacilli</taxon>
        <taxon>Bacillales</taxon>
        <taxon>Paenibacillaceae</taxon>
        <taxon>Cohnella</taxon>
    </lineage>
</organism>
<reference evidence="1 2" key="1">
    <citation type="submission" date="2020-08" db="EMBL/GenBank/DDBJ databases">
        <title>Cohnella phylogeny.</title>
        <authorList>
            <person name="Dunlap C."/>
        </authorList>
    </citation>
    <scope>NUCLEOTIDE SEQUENCE [LARGE SCALE GENOMIC DNA]</scope>
    <source>
        <strain evidence="1 2">DSM 28246</strain>
    </source>
</reference>
<protein>
    <submittedName>
        <fullName evidence="1">Uncharacterized protein</fullName>
    </submittedName>
</protein>
<dbReference type="Proteomes" id="UP000547209">
    <property type="component" value="Unassembled WGS sequence"/>
</dbReference>
<dbReference type="EMBL" id="JACJVP010000029">
    <property type="protein sequence ID" value="MBB6672551.1"/>
    <property type="molecule type" value="Genomic_DNA"/>
</dbReference>
<gene>
    <name evidence="1" type="ORF">H7C19_17865</name>
</gene>
<comment type="caution">
    <text evidence="1">The sequence shown here is derived from an EMBL/GenBank/DDBJ whole genome shotgun (WGS) entry which is preliminary data.</text>
</comment>
<evidence type="ECO:0000313" key="1">
    <source>
        <dbReference type="EMBL" id="MBB6672551.1"/>
    </source>
</evidence>
<accession>A0A7X0VG69</accession>
<proteinExistence type="predicted"/>
<keyword evidence="2" id="KW-1185">Reference proteome</keyword>
<dbReference type="AlphaFoldDB" id="A0A7X0VG69"/>